<gene>
    <name evidence="3" type="primary">grpE</name>
    <name evidence="3" type="ORF">DR950_12480</name>
</gene>
<keyword evidence="1" id="KW-0143">Chaperone</keyword>
<sequence>MTDAPTDGPADAPAEAPAGGHRPLEIPPGVEDVDLEQAFGRLLFRASLLGSKLTEQKQEARAEQRELLGILVEVDDALAALGLDRELVALGRGAGLEATRRRLLGQLAKAKVRPMRLEGMTADPDLTEIVGTEARSGVAPETVVRTVVTGFFWGDEVLRRAQVVVAAPESEPYPDPYPEPAVTEPEASGAAGATEAAETVEAFETTEATEAVEPETPETPEADDAPEAATPVTRAQPKAAPPRARRRAKAVAEQARQMKRKK</sequence>
<reference evidence="3 4" key="1">
    <citation type="submission" date="2018-08" db="EMBL/GenBank/DDBJ databases">
        <title>Diversity &amp; Physiological Properties of Lignin-Decomposing Actinobacteria from Soil.</title>
        <authorList>
            <person name="Roh S.G."/>
            <person name="Kim S.B."/>
        </authorList>
    </citation>
    <scope>NUCLEOTIDE SEQUENCE [LARGE SCALE GENOMIC DNA]</scope>
    <source>
        <strain evidence="3 4">MMS17-GH009</strain>
    </source>
</reference>
<feature type="compositionally biased region" description="Low complexity" evidence="2">
    <location>
        <begin position="180"/>
        <end position="209"/>
    </location>
</feature>
<evidence type="ECO:0000313" key="4">
    <source>
        <dbReference type="Proteomes" id="UP000263377"/>
    </source>
</evidence>
<organism evidence="3 4">
    <name type="scientific">Kitasatospora xanthocidica</name>
    <dbReference type="NCBI Taxonomy" id="83382"/>
    <lineage>
        <taxon>Bacteria</taxon>
        <taxon>Bacillati</taxon>
        <taxon>Actinomycetota</taxon>
        <taxon>Actinomycetes</taxon>
        <taxon>Kitasatosporales</taxon>
        <taxon>Streptomycetaceae</taxon>
        <taxon>Kitasatospora</taxon>
    </lineage>
</organism>
<keyword evidence="4" id="KW-1185">Reference proteome</keyword>
<dbReference type="EMBL" id="QVIG01000001">
    <property type="protein sequence ID" value="RGD58489.1"/>
    <property type="molecule type" value="Genomic_DNA"/>
</dbReference>
<name>A0A372ZRH2_9ACTN</name>
<dbReference type="Pfam" id="PF01025">
    <property type="entry name" value="GrpE"/>
    <property type="match status" value="1"/>
</dbReference>
<dbReference type="GO" id="GO:0051087">
    <property type="term" value="F:protein-folding chaperone binding"/>
    <property type="evidence" value="ECO:0007669"/>
    <property type="project" value="InterPro"/>
</dbReference>
<evidence type="ECO:0000256" key="2">
    <source>
        <dbReference type="SAM" id="MobiDB-lite"/>
    </source>
</evidence>
<dbReference type="InterPro" id="IPR009012">
    <property type="entry name" value="GrpE_head"/>
</dbReference>
<dbReference type="SUPFAM" id="SSF51064">
    <property type="entry name" value="Head domain of nucleotide exchange factor GrpE"/>
    <property type="match status" value="1"/>
</dbReference>
<feature type="compositionally biased region" description="Low complexity" evidence="2">
    <location>
        <begin position="1"/>
        <end position="20"/>
    </location>
</feature>
<dbReference type="AlphaFoldDB" id="A0A372ZRH2"/>
<dbReference type="InterPro" id="IPR000740">
    <property type="entry name" value="GrpE"/>
</dbReference>
<protein>
    <submittedName>
        <fullName evidence="3">Nucleotide exchange factor GrpE</fullName>
    </submittedName>
</protein>
<feature type="region of interest" description="Disordered" evidence="2">
    <location>
        <begin position="1"/>
        <end position="28"/>
    </location>
</feature>
<feature type="compositionally biased region" description="Acidic residues" evidence="2">
    <location>
        <begin position="210"/>
        <end position="226"/>
    </location>
</feature>
<proteinExistence type="predicted"/>
<dbReference type="GO" id="GO:0006457">
    <property type="term" value="P:protein folding"/>
    <property type="evidence" value="ECO:0007669"/>
    <property type="project" value="InterPro"/>
</dbReference>
<dbReference type="Gene3D" id="2.30.22.10">
    <property type="entry name" value="Head domain of nucleotide exchange factor GrpE"/>
    <property type="match status" value="1"/>
</dbReference>
<accession>A0A372ZRH2</accession>
<feature type="compositionally biased region" description="Low complexity" evidence="2">
    <location>
        <begin position="227"/>
        <end position="242"/>
    </location>
</feature>
<evidence type="ECO:0000313" key="3">
    <source>
        <dbReference type="EMBL" id="RGD58489.1"/>
    </source>
</evidence>
<dbReference type="GO" id="GO:0000774">
    <property type="term" value="F:adenyl-nucleotide exchange factor activity"/>
    <property type="evidence" value="ECO:0007669"/>
    <property type="project" value="InterPro"/>
</dbReference>
<dbReference type="RefSeq" id="WP_117487069.1">
    <property type="nucleotide sequence ID" value="NZ_QVIG01000001.1"/>
</dbReference>
<dbReference type="GO" id="GO:0042803">
    <property type="term" value="F:protein homodimerization activity"/>
    <property type="evidence" value="ECO:0007669"/>
    <property type="project" value="InterPro"/>
</dbReference>
<dbReference type="Proteomes" id="UP000263377">
    <property type="component" value="Unassembled WGS sequence"/>
</dbReference>
<comment type="caution">
    <text evidence="3">The sequence shown here is derived from an EMBL/GenBank/DDBJ whole genome shotgun (WGS) entry which is preliminary data.</text>
</comment>
<evidence type="ECO:0000256" key="1">
    <source>
        <dbReference type="ARBA" id="ARBA00023186"/>
    </source>
</evidence>
<feature type="region of interest" description="Disordered" evidence="2">
    <location>
        <begin position="169"/>
        <end position="262"/>
    </location>
</feature>